<feature type="transmembrane region" description="Helical" evidence="1">
    <location>
        <begin position="462"/>
        <end position="485"/>
    </location>
</feature>
<protein>
    <submittedName>
        <fullName evidence="3">Uncharacterized protein</fullName>
    </submittedName>
</protein>
<evidence type="ECO:0000256" key="1">
    <source>
        <dbReference type="SAM" id="Phobius"/>
    </source>
</evidence>
<evidence type="ECO:0000313" key="4">
    <source>
        <dbReference type="Proteomes" id="UP000566819"/>
    </source>
</evidence>
<keyword evidence="1" id="KW-1133">Transmembrane helix</keyword>
<organism evidence="3 4">
    <name type="scientific">Cudoniella acicularis</name>
    <dbReference type="NCBI Taxonomy" id="354080"/>
    <lineage>
        <taxon>Eukaryota</taxon>
        <taxon>Fungi</taxon>
        <taxon>Dikarya</taxon>
        <taxon>Ascomycota</taxon>
        <taxon>Pezizomycotina</taxon>
        <taxon>Leotiomycetes</taxon>
        <taxon>Helotiales</taxon>
        <taxon>Tricladiaceae</taxon>
        <taxon>Cudoniella</taxon>
    </lineage>
</organism>
<comment type="caution">
    <text evidence="3">The sequence shown here is derived from an EMBL/GenBank/DDBJ whole genome shotgun (WGS) entry which is preliminary data.</text>
</comment>
<keyword evidence="2" id="KW-0732">Signal</keyword>
<keyword evidence="1" id="KW-0812">Transmembrane</keyword>
<dbReference type="OrthoDB" id="5406607at2759"/>
<evidence type="ECO:0000313" key="3">
    <source>
        <dbReference type="EMBL" id="KAF4628106.1"/>
    </source>
</evidence>
<evidence type="ECO:0000256" key="2">
    <source>
        <dbReference type="SAM" id="SignalP"/>
    </source>
</evidence>
<feature type="chain" id="PRO_5034133621" evidence="2">
    <location>
        <begin position="27"/>
        <end position="513"/>
    </location>
</feature>
<name>A0A8H4VZF4_9HELO</name>
<dbReference type="AlphaFoldDB" id="A0A8H4VZF4"/>
<dbReference type="EMBL" id="JAAMPI010000860">
    <property type="protein sequence ID" value="KAF4628106.1"/>
    <property type="molecule type" value="Genomic_DNA"/>
</dbReference>
<gene>
    <name evidence="3" type="ORF">G7Y89_g10051</name>
</gene>
<sequence length="513" mass="55494">MGRLSSVSSSFTLWALVLVTSAAAAALKNYTISVPVGTSDHNDPTLLCTPAGWQEIIVFYLGNYVAHIATVVSRPGESALCSTMTRIAALLCPTSGLLRGLSTITTFASFAKTDLRKAARARALCMVIRSWDWEPRPGDVVTGASIANLKVSPKSTTGSIDASASVYVYDFLRSPLCEKNGYPTIIYDETIHGLSKLPKGYNWAFVSHDVEFDDDFTPSNPATKPPANFMSALSSVFSPSPQGLTSISSSYNLVGGLVSLGQTLYTSATLYQTQGDQINQYGFAAFGLTVAPFVMMSIINLMANCLAPSYPALYMVETSVMLEAKGREGCQIVGEVAKLKEALDTDRDSSEGREWVPSATFEKSSDNDDLFINIVLCIRTGSLDHSAQQTIPLVVGEEDKSLIPKIVEKGLQVAGQESLIVRLRATETIRLIDGAHERCLLYIPSCPQVGLLVTEKYKLPEYLSFLLATVLALVPIAVIGALSHFQRQKSTHSQRGWTMTGIENEKPEFNAAV</sequence>
<proteinExistence type="predicted"/>
<dbReference type="Proteomes" id="UP000566819">
    <property type="component" value="Unassembled WGS sequence"/>
</dbReference>
<accession>A0A8H4VZF4</accession>
<keyword evidence="4" id="KW-1185">Reference proteome</keyword>
<feature type="signal peptide" evidence="2">
    <location>
        <begin position="1"/>
        <end position="26"/>
    </location>
</feature>
<keyword evidence="1" id="KW-0472">Membrane</keyword>
<reference evidence="3 4" key="1">
    <citation type="submission" date="2020-03" db="EMBL/GenBank/DDBJ databases">
        <title>Draft Genome Sequence of Cudoniella acicularis.</title>
        <authorList>
            <person name="Buettner E."/>
            <person name="Kellner H."/>
        </authorList>
    </citation>
    <scope>NUCLEOTIDE SEQUENCE [LARGE SCALE GENOMIC DNA]</scope>
    <source>
        <strain evidence="3 4">DSM 108380</strain>
    </source>
</reference>